<feature type="compositionally biased region" description="Polar residues" evidence="1">
    <location>
        <begin position="237"/>
        <end position="251"/>
    </location>
</feature>
<feature type="region of interest" description="Disordered" evidence="1">
    <location>
        <begin position="485"/>
        <end position="505"/>
    </location>
</feature>
<dbReference type="Proteomes" id="UP000625711">
    <property type="component" value="Unassembled WGS sequence"/>
</dbReference>
<evidence type="ECO:0000313" key="5">
    <source>
        <dbReference type="Proteomes" id="UP000625711"/>
    </source>
</evidence>
<evidence type="ECO:0000313" key="4">
    <source>
        <dbReference type="EMBL" id="KAF7272438.1"/>
    </source>
</evidence>
<keyword evidence="5" id="KW-1185">Reference proteome</keyword>
<dbReference type="OrthoDB" id="6381995at2759"/>
<dbReference type="GO" id="GO:0005886">
    <property type="term" value="C:plasma membrane"/>
    <property type="evidence" value="ECO:0007669"/>
    <property type="project" value="TreeGrafter"/>
</dbReference>
<dbReference type="PANTHER" id="PTHR11861">
    <property type="entry name" value="MELANOCYTE PROTEIN PMEL 17-RELATED"/>
    <property type="match status" value="1"/>
</dbReference>
<sequence length="505" mass="56209">MAFRISVVLILLGLCSDVFSYHLNMSCDSPTVLGATINCTTSVIDDSDNLASGNFRYTWITDFLHVGKRVIETGPTDTWNITYDMSLNNAGTFVVRVEVCELIMLGIICSSVGSMGNILIVTDTLNGKIVTTQSKTERDTFVSVAEPLQNIISLKSADRDFISGAPTVLSYWFVDCIYYGITTDFRYDHNFTKPNESHYIEALVMADFTPIPPPTTQAPSTTTTTTTTTTIKPTSLRLPNNTAPVNSTTPQRIKRDAAATPEPTGTRNNTSKIKMWQNGTLVPYNVSFPYICNNTNVAMDDKKRYGYFHKSVKTKAPISGINISGTNWLRYGELLDLNVKCSGSDQMSHCVLFKPGIYNVTGNETCRNYEPLNVCDFPIKRFLMVEEKNTIVIIIKNDVSIKVSSVTVTVYKVKPQAQLSVIVVPVAFSLVAVVTIVFGVAYYLQNRSRIIVEVADFDFGQQYTDMEYKTFKERLRDSIVNAFTRDPSTSEAPNWPPGHKYGSMT</sequence>
<dbReference type="PANTHER" id="PTHR11861:SF8">
    <property type="entry name" value="PKD DOMAIN-CONTAINING PROTEIN"/>
    <property type="match status" value="1"/>
</dbReference>
<feature type="chain" id="PRO_5032515538" evidence="3">
    <location>
        <begin position="21"/>
        <end position="505"/>
    </location>
</feature>
<evidence type="ECO:0000256" key="2">
    <source>
        <dbReference type="SAM" id="Phobius"/>
    </source>
</evidence>
<dbReference type="AlphaFoldDB" id="A0A834I6E9"/>
<comment type="caution">
    <text evidence="4">The sequence shown here is derived from an EMBL/GenBank/DDBJ whole genome shotgun (WGS) entry which is preliminary data.</text>
</comment>
<keyword evidence="2" id="KW-0812">Transmembrane</keyword>
<dbReference type="EMBL" id="JAACXV010013767">
    <property type="protein sequence ID" value="KAF7272438.1"/>
    <property type="molecule type" value="Genomic_DNA"/>
</dbReference>
<feature type="transmembrane region" description="Helical" evidence="2">
    <location>
        <begin position="422"/>
        <end position="444"/>
    </location>
</feature>
<keyword evidence="2" id="KW-1133">Transmembrane helix</keyword>
<gene>
    <name evidence="4" type="ORF">GWI33_014784</name>
</gene>
<keyword evidence="3" id="KW-0732">Signal</keyword>
<feature type="compositionally biased region" description="Low complexity" evidence="1">
    <location>
        <begin position="217"/>
        <end position="234"/>
    </location>
</feature>
<feature type="region of interest" description="Disordered" evidence="1">
    <location>
        <begin position="214"/>
        <end position="271"/>
    </location>
</feature>
<protein>
    <submittedName>
        <fullName evidence="4">Uncharacterized protein</fullName>
    </submittedName>
</protein>
<proteinExistence type="predicted"/>
<evidence type="ECO:0000256" key="3">
    <source>
        <dbReference type="SAM" id="SignalP"/>
    </source>
</evidence>
<dbReference type="InterPro" id="IPR045219">
    <property type="entry name" value="PKAT"/>
</dbReference>
<name>A0A834I6E9_RHYFE</name>
<evidence type="ECO:0000256" key="1">
    <source>
        <dbReference type="SAM" id="MobiDB-lite"/>
    </source>
</evidence>
<organism evidence="4 5">
    <name type="scientific">Rhynchophorus ferrugineus</name>
    <name type="common">Red palm weevil</name>
    <name type="synonym">Curculio ferrugineus</name>
    <dbReference type="NCBI Taxonomy" id="354439"/>
    <lineage>
        <taxon>Eukaryota</taxon>
        <taxon>Metazoa</taxon>
        <taxon>Ecdysozoa</taxon>
        <taxon>Arthropoda</taxon>
        <taxon>Hexapoda</taxon>
        <taxon>Insecta</taxon>
        <taxon>Pterygota</taxon>
        <taxon>Neoptera</taxon>
        <taxon>Endopterygota</taxon>
        <taxon>Coleoptera</taxon>
        <taxon>Polyphaga</taxon>
        <taxon>Cucujiformia</taxon>
        <taxon>Curculionidae</taxon>
        <taxon>Dryophthorinae</taxon>
        <taxon>Rhynchophorus</taxon>
    </lineage>
</organism>
<accession>A0A834I6E9</accession>
<reference evidence="4" key="1">
    <citation type="submission" date="2020-08" db="EMBL/GenBank/DDBJ databases">
        <title>Genome sequencing and assembly of the red palm weevil Rhynchophorus ferrugineus.</title>
        <authorList>
            <person name="Dias G.B."/>
            <person name="Bergman C.M."/>
            <person name="Manee M."/>
        </authorList>
    </citation>
    <scope>NUCLEOTIDE SEQUENCE</scope>
    <source>
        <strain evidence="4">AA-2017</strain>
        <tissue evidence="4">Whole larva</tissue>
    </source>
</reference>
<feature type="signal peptide" evidence="3">
    <location>
        <begin position="1"/>
        <end position="20"/>
    </location>
</feature>
<keyword evidence="2" id="KW-0472">Membrane</keyword>